<accession>A0ABV9VIZ5</accession>
<evidence type="ECO:0000256" key="2">
    <source>
        <dbReference type="ARBA" id="ARBA00023125"/>
    </source>
</evidence>
<evidence type="ECO:0000259" key="4">
    <source>
        <dbReference type="PROSITE" id="PS51000"/>
    </source>
</evidence>
<protein>
    <submittedName>
        <fullName evidence="5">DeoR/GlpR family DNA-binding transcription regulator</fullName>
    </submittedName>
</protein>
<evidence type="ECO:0000256" key="3">
    <source>
        <dbReference type="ARBA" id="ARBA00023163"/>
    </source>
</evidence>
<dbReference type="PRINTS" id="PR00037">
    <property type="entry name" value="HTHLACR"/>
</dbReference>
<dbReference type="SUPFAM" id="SSF46785">
    <property type="entry name" value="Winged helix' DNA-binding domain"/>
    <property type="match status" value="1"/>
</dbReference>
<dbReference type="InterPro" id="IPR036388">
    <property type="entry name" value="WH-like_DNA-bd_sf"/>
</dbReference>
<organism evidence="5 6">
    <name type="scientific">Streptomyces atroolivaceus</name>
    <dbReference type="NCBI Taxonomy" id="66869"/>
    <lineage>
        <taxon>Bacteria</taxon>
        <taxon>Bacillati</taxon>
        <taxon>Actinomycetota</taxon>
        <taxon>Actinomycetes</taxon>
        <taxon>Kitasatosporales</taxon>
        <taxon>Streptomycetaceae</taxon>
        <taxon>Streptomyces</taxon>
    </lineage>
</organism>
<dbReference type="PANTHER" id="PTHR30363">
    <property type="entry name" value="HTH-TYPE TRANSCRIPTIONAL REGULATOR SRLR-RELATED"/>
    <property type="match status" value="1"/>
</dbReference>
<dbReference type="SMART" id="SM01134">
    <property type="entry name" value="DeoRC"/>
    <property type="match status" value="1"/>
</dbReference>
<sequence>MPEETTAEGDHRRASILTALREGVRRVDDLARACDVSTMTIRRDLQVLEQRNEIRRVRGGAVPVDAWTFDHRLGRSVAAKDMIAAKLMTLVPDKGGIGFDGSTTAHGLARCLKQQTVRDLTAVTTGFETFHELSRTPGCRAYATGGAADPHTGSLVGPLAQVTLQQFALHTCFLSATYLDEAIGSTEFTADEAAVKRALTAVSRRTVLAVDSSKLGHRAVARCLPLDEVDILVTDLEPGDARLEPYRGLVELM</sequence>
<proteinExistence type="predicted"/>
<gene>
    <name evidence="5" type="ORF">ACFPL4_32680</name>
</gene>
<dbReference type="PANTHER" id="PTHR30363:SF44">
    <property type="entry name" value="AGA OPERON TRANSCRIPTIONAL REPRESSOR-RELATED"/>
    <property type="match status" value="1"/>
</dbReference>
<feature type="domain" description="HTH deoR-type" evidence="4">
    <location>
        <begin position="8"/>
        <end position="63"/>
    </location>
</feature>
<dbReference type="Pfam" id="PF00455">
    <property type="entry name" value="DeoRC"/>
    <property type="match status" value="1"/>
</dbReference>
<dbReference type="InterPro" id="IPR050313">
    <property type="entry name" value="Carb_Metab_HTH_regulators"/>
</dbReference>
<keyword evidence="3" id="KW-0804">Transcription</keyword>
<comment type="caution">
    <text evidence="5">The sequence shown here is derived from an EMBL/GenBank/DDBJ whole genome shotgun (WGS) entry which is preliminary data.</text>
</comment>
<dbReference type="InterPro" id="IPR014036">
    <property type="entry name" value="DeoR-like_C"/>
</dbReference>
<reference evidence="6" key="1">
    <citation type="journal article" date="2019" name="Int. J. Syst. Evol. Microbiol.">
        <title>The Global Catalogue of Microorganisms (GCM) 10K type strain sequencing project: providing services to taxonomists for standard genome sequencing and annotation.</title>
        <authorList>
            <consortium name="The Broad Institute Genomics Platform"/>
            <consortium name="The Broad Institute Genome Sequencing Center for Infectious Disease"/>
            <person name="Wu L."/>
            <person name="Ma J."/>
        </authorList>
    </citation>
    <scope>NUCLEOTIDE SEQUENCE [LARGE SCALE GENOMIC DNA]</scope>
    <source>
        <strain evidence="6">ICMP 257</strain>
    </source>
</reference>
<dbReference type="InterPro" id="IPR001034">
    <property type="entry name" value="DeoR_HTH"/>
</dbReference>
<dbReference type="InterPro" id="IPR036390">
    <property type="entry name" value="WH_DNA-bd_sf"/>
</dbReference>
<keyword evidence="1" id="KW-0805">Transcription regulation</keyword>
<dbReference type="EMBL" id="JBHSJE010000013">
    <property type="protein sequence ID" value="MFC4983049.1"/>
    <property type="molecule type" value="Genomic_DNA"/>
</dbReference>
<dbReference type="SUPFAM" id="SSF100950">
    <property type="entry name" value="NagB/RpiA/CoA transferase-like"/>
    <property type="match status" value="1"/>
</dbReference>
<dbReference type="InterPro" id="IPR018356">
    <property type="entry name" value="Tscrpt_reg_HTH_DeoR_CS"/>
</dbReference>
<evidence type="ECO:0000256" key="1">
    <source>
        <dbReference type="ARBA" id="ARBA00023015"/>
    </source>
</evidence>
<dbReference type="Gene3D" id="1.10.10.10">
    <property type="entry name" value="Winged helix-like DNA-binding domain superfamily/Winged helix DNA-binding domain"/>
    <property type="match status" value="1"/>
</dbReference>
<dbReference type="GeneID" id="31237100"/>
<dbReference type="Pfam" id="PF08220">
    <property type="entry name" value="HTH_DeoR"/>
    <property type="match status" value="1"/>
</dbReference>
<dbReference type="Proteomes" id="UP001595908">
    <property type="component" value="Unassembled WGS sequence"/>
</dbReference>
<keyword evidence="6" id="KW-1185">Reference proteome</keyword>
<dbReference type="PROSITE" id="PS51000">
    <property type="entry name" value="HTH_DEOR_2"/>
    <property type="match status" value="1"/>
</dbReference>
<name>A0ABV9VIZ5_STRAZ</name>
<keyword evidence="2 5" id="KW-0238">DNA-binding</keyword>
<evidence type="ECO:0000313" key="5">
    <source>
        <dbReference type="EMBL" id="MFC4983049.1"/>
    </source>
</evidence>
<dbReference type="InterPro" id="IPR037171">
    <property type="entry name" value="NagB/RpiA_transferase-like"/>
</dbReference>
<evidence type="ECO:0000313" key="6">
    <source>
        <dbReference type="Proteomes" id="UP001595908"/>
    </source>
</evidence>
<dbReference type="GO" id="GO:0003677">
    <property type="term" value="F:DNA binding"/>
    <property type="evidence" value="ECO:0007669"/>
    <property type="project" value="UniProtKB-KW"/>
</dbReference>
<dbReference type="RefSeq" id="WP_033305284.1">
    <property type="nucleotide sequence ID" value="NZ_JBFAGR010000031.1"/>
</dbReference>
<dbReference type="PROSITE" id="PS00894">
    <property type="entry name" value="HTH_DEOR_1"/>
    <property type="match status" value="1"/>
</dbReference>
<dbReference type="SMART" id="SM00420">
    <property type="entry name" value="HTH_DEOR"/>
    <property type="match status" value="1"/>
</dbReference>